<gene>
    <name evidence="1" type="ORF">PISMIDRAFT_683079</name>
</gene>
<reference evidence="2" key="2">
    <citation type="submission" date="2015-01" db="EMBL/GenBank/DDBJ databases">
        <title>Evolutionary Origins and Diversification of the Mycorrhizal Mutualists.</title>
        <authorList>
            <consortium name="DOE Joint Genome Institute"/>
            <consortium name="Mycorrhizal Genomics Consortium"/>
            <person name="Kohler A."/>
            <person name="Kuo A."/>
            <person name="Nagy L.G."/>
            <person name="Floudas D."/>
            <person name="Copeland A."/>
            <person name="Barry K.W."/>
            <person name="Cichocki N."/>
            <person name="Veneault-Fourrey C."/>
            <person name="LaButti K."/>
            <person name="Lindquist E.A."/>
            <person name="Lipzen A."/>
            <person name="Lundell T."/>
            <person name="Morin E."/>
            <person name="Murat C."/>
            <person name="Riley R."/>
            <person name="Ohm R."/>
            <person name="Sun H."/>
            <person name="Tunlid A."/>
            <person name="Henrissat B."/>
            <person name="Grigoriev I.V."/>
            <person name="Hibbett D.S."/>
            <person name="Martin F."/>
        </authorList>
    </citation>
    <scope>NUCLEOTIDE SEQUENCE [LARGE SCALE GENOMIC DNA]</scope>
    <source>
        <strain evidence="2">441</strain>
    </source>
</reference>
<evidence type="ECO:0000313" key="2">
    <source>
        <dbReference type="Proteomes" id="UP000054018"/>
    </source>
</evidence>
<dbReference type="AlphaFoldDB" id="A0A0C9YZP9"/>
<organism evidence="1 2">
    <name type="scientific">Pisolithus microcarpus 441</name>
    <dbReference type="NCBI Taxonomy" id="765257"/>
    <lineage>
        <taxon>Eukaryota</taxon>
        <taxon>Fungi</taxon>
        <taxon>Dikarya</taxon>
        <taxon>Basidiomycota</taxon>
        <taxon>Agaricomycotina</taxon>
        <taxon>Agaricomycetes</taxon>
        <taxon>Agaricomycetidae</taxon>
        <taxon>Boletales</taxon>
        <taxon>Sclerodermatineae</taxon>
        <taxon>Pisolithaceae</taxon>
        <taxon>Pisolithus</taxon>
    </lineage>
</organism>
<sequence>MSGCIALEARVIQYQPLHSSVVSRHDKVIAPTVTWLCVKLGGYSACTETSRQA</sequence>
<protein>
    <submittedName>
        <fullName evidence="1">Uncharacterized protein</fullName>
    </submittedName>
</protein>
<reference evidence="1 2" key="1">
    <citation type="submission" date="2014-04" db="EMBL/GenBank/DDBJ databases">
        <authorList>
            <consortium name="DOE Joint Genome Institute"/>
            <person name="Kuo A."/>
            <person name="Kohler A."/>
            <person name="Costa M.D."/>
            <person name="Nagy L.G."/>
            <person name="Floudas D."/>
            <person name="Copeland A."/>
            <person name="Barry K.W."/>
            <person name="Cichocki N."/>
            <person name="Veneault-Fourrey C."/>
            <person name="LaButti K."/>
            <person name="Lindquist E.A."/>
            <person name="Lipzen A."/>
            <person name="Lundell T."/>
            <person name="Morin E."/>
            <person name="Murat C."/>
            <person name="Sun H."/>
            <person name="Tunlid A."/>
            <person name="Henrissat B."/>
            <person name="Grigoriev I.V."/>
            <person name="Hibbett D.S."/>
            <person name="Martin F."/>
            <person name="Nordberg H.P."/>
            <person name="Cantor M.N."/>
            <person name="Hua S.X."/>
        </authorList>
    </citation>
    <scope>NUCLEOTIDE SEQUENCE [LARGE SCALE GENOMIC DNA]</scope>
    <source>
        <strain evidence="1 2">441</strain>
    </source>
</reference>
<keyword evidence="2" id="KW-1185">Reference proteome</keyword>
<name>A0A0C9YZP9_9AGAM</name>
<accession>A0A0C9YZP9</accession>
<proteinExistence type="predicted"/>
<dbReference type="Proteomes" id="UP000054018">
    <property type="component" value="Unassembled WGS sequence"/>
</dbReference>
<evidence type="ECO:0000313" key="1">
    <source>
        <dbReference type="EMBL" id="KIK19439.1"/>
    </source>
</evidence>
<dbReference type="EMBL" id="KN833783">
    <property type="protein sequence ID" value="KIK19439.1"/>
    <property type="molecule type" value="Genomic_DNA"/>
</dbReference>
<dbReference type="HOGENOM" id="CLU_3069638_0_0_1"/>